<dbReference type="PANTHER" id="PTHR34354">
    <property type="entry name" value="NADPH-DEPENDENT 7-CYANO-7-DEAZAGUANINE REDUCTASE"/>
    <property type="match status" value="1"/>
</dbReference>
<sequence>MAEGLHAAPLGKQSNTPEVYDAGLLYPVPRAIGRKLLKLEDKQAEELPFLGEDVWNCYEASWLNKNGWPNRVILEVRISCYTPNLVESKSLKLYLNSLNFHRFESSEVAIATICADLHKTVGGAEPPSVTILSVEPALLTPKAWICVDDCFGLDTELAFDCDDSVLSTQMPTSDGPNVVTERLVSHLLRTLCPVTGQPDWGSVLLEYRGPAIDRASLCRYVCSLRRETGFHENCVELLFLAILRRCEPEALRVTGRFLRRGGIDINPVRCTPNHESLELGCLGPAAEQIRVAGQ</sequence>
<reference evidence="2" key="1">
    <citation type="submission" date="2021-01" db="EMBL/GenBank/DDBJ databases">
        <authorList>
            <person name="Corre E."/>
            <person name="Pelletier E."/>
            <person name="Niang G."/>
            <person name="Scheremetjew M."/>
            <person name="Finn R."/>
            <person name="Kale V."/>
            <person name="Holt S."/>
            <person name="Cochrane G."/>
            <person name="Meng A."/>
            <person name="Brown T."/>
            <person name="Cohen L."/>
        </authorList>
    </citation>
    <scope>NUCLEOTIDE SEQUENCE</scope>
    <source>
        <strain evidence="2">CCMP645</strain>
    </source>
</reference>
<dbReference type="InterPro" id="IPR043133">
    <property type="entry name" value="GTP-CH-I_C/QueF"/>
</dbReference>
<dbReference type="InterPro" id="IPR050084">
    <property type="entry name" value="NADPH_dep_7-cyano-7-deazaG_red"/>
</dbReference>
<dbReference type="Pfam" id="PF14819">
    <property type="entry name" value="QueF_N"/>
    <property type="match status" value="1"/>
</dbReference>
<feature type="domain" description="NADPH-dependent 7-cyano-7-deazaguanine reductase N-terminal" evidence="1">
    <location>
        <begin position="18"/>
        <end position="123"/>
    </location>
</feature>
<dbReference type="InterPro" id="IPR029500">
    <property type="entry name" value="QueF"/>
</dbReference>
<dbReference type="GO" id="GO:0008616">
    <property type="term" value="P:tRNA queuosine(34) biosynthetic process"/>
    <property type="evidence" value="ECO:0007669"/>
    <property type="project" value="InterPro"/>
</dbReference>
<name>A0A7S4B8I6_CHRCT</name>
<dbReference type="AlphaFoldDB" id="A0A7S4B8I6"/>
<dbReference type="PANTHER" id="PTHR34354:SF1">
    <property type="entry name" value="NADPH-DEPENDENT 7-CYANO-7-DEAZAGUANINE REDUCTASE"/>
    <property type="match status" value="1"/>
</dbReference>
<protein>
    <recommendedName>
        <fullName evidence="1">NADPH-dependent 7-cyano-7-deazaguanine reductase N-terminal domain-containing protein</fullName>
    </recommendedName>
</protein>
<gene>
    <name evidence="2" type="ORF">PCAR00345_LOCUS9566</name>
</gene>
<evidence type="ECO:0000259" key="1">
    <source>
        <dbReference type="Pfam" id="PF14819"/>
    </source>
</evidence>
<organism evidence="2">
    <name type="scientific">Chrysotila carterae</name>
    <name type="common">Marine alga</name>
    <name type="synonym">Syracosphaera carterae</name>
    <dbReference type="NCBI Taxonomy" id="13221"/>
    <lineage>
        <taxon>Eukaryota</taxon>
        <taxon>Haptista</taxon>
        <taxon>Haptophyta</taxon>
        <taxon>Prymnesiophyceae</taxon>
        <taxon>Isochrysidales</taxon>
        <taxon>Isochrysidaceae</taxon>
        <taxon>Chrysotila</taxon>
    </lineage>
</organism>
<dbReference type="SUPFAM" id="SSF55620">
    <property type="entry name" value="Tetrahydrobiopterin biosynthesis enzymes-like"/>
    <property type="match status" value="1"/>
</dbReference>
<dbReference type="Gene3D" id="3.30.1130.10">
    <property type="match status" value="2"/>
</dbReference>
<proteinExistence type="predicted"/>
<accession>A0A7S4B8I6</accession>
<dbReference type="EMBL" id="HBIZ01015484">
    <property type="protein sequence ID" value="CAE0756972.1"/>
    <property type="molecule type" value="Transcribed_RNA"/>
</dbReference>
<dbReference type="GO" id="GO:0033739">
    <property type="term" value="F:preQ1 synthase activity"/>
    <property type="evidence" value="ECO:0007669"/>
    <property type="project" value="InterPro"/>
</dbReference>
<evidence type="ECO:0000313" key="2">
    <source>
        <dbReference type="EMBL" id="CAE0756972.1"/>
    </source>
</evidence>
<dbReference type="Pfam" id="PF14489">
    <property type="entry name" value="QueF"/>
    <property type="match status" value="1"/>
</dbReference>
<dbReference type="InterPro" id="IPR029139">
    <property type="entry name" value="QueF_N"/>
</dbReference>